<proteinExistence type="predicted"/>
<dbReference type="Proteomes" id="UP000052232">
    <property type="component" value="Unassembled WGS sequence"/>
</dbReference>
<comment type="caution">
    <text evidence="1">The sequence shown here is derived from an EMBL/GenBank/DDBJ whole genome shotgun (WGS) entry which is preliminary data.</text>
</comment>
<keyword evidence="2" id="KW-1185">Reference proteome</keyword>
<dbReference type="PATRIC" id="fig|1420583.3.peg.4609"/>
<evidence type="ECO:0000313" key="2">
    <source>
        <dbReference type="Proteomes" id="UP000052232"/>
    </source>
</evidence>
<protein>
    <submittedName>
        <fullName evidence="1">Uncharacterized protein</fullName>
    </submittedName>
</protein>
<organism evidence="1 2">
    <name type="scientific">Sphingobium cupriresistens LL01</name>
    <dbReference type="NCBI Taxonomy" id="1420583"/>
    <lineage>
        <taxon>Bacteria</taxon>
        <taxon>Pseudomonadati</taxon>
        <taxon>Pseudomonadota</taxon>
        <taxon>Alphaproteobacteria</taxon>
        <taxon>Sphingomonadales</taxon>
        <taxon>Sphingomonadaceae</taxon>
        <taxon>Sphingobium</taxon>
    </lineage>
</organism>
<reference evidence="1 2" key="1">
    <citation type="journal article" date="2015" name="G3 (Bethesda)">
        <title>Insights into Ongoing Evolution of the Hexachlorocyclohexane Catabolic Pathway from Comparative Genomics of Ten Sphingomonadaceae Strains.</title>
        <authorList>
            <person name="Pearce S.L."/>
            <person name="Oakeshott J.G."/>
            <person name="Pandey G."/>
        </authorList>
    </citation>
    <scope>NUCLEOTIDE SEQUENCE [LARGE SCALE GENOMIC DNA]</scope>
    <source>
        <strain evidence="1 2">LL01</strain>
    </source>
</reference>
<name>A0A0J8A787_9SPHN</name>
<accession>A0A0J8A787</accession>
<dbReference type="AlphaFoldDB" id="A0A0J8A787"/>
<evidence type="ECO:0000313" key="1">
    <source>
        <dbReference type="EMBL" id="KMS51260.1"/>
    </source>
</evidence>
<sequence>MRNHTVFYPTPTNFVVRTYVNPKLLRPEQHEIVREMEAWLAAHQAEAEAAVMQYHRLEDNDQGEFLDSASWATLQADFQALWPRLSAQF</sequence>
<gene>
    <name evidence="1" type="ORF">V473_11570</name>
</gene>
<dbReference type="EMBL" id="JACT01000010">
    <property type="protein sequence ID" value="KMS51260.1"/>
    <property type="molecule type" value="Genomic_DNA"/>
</dbReference>